<dbReference type="InterPro" id="IPR003737">
    <property type="entry name" value="GlcNAc_PI_deacetylase-related"/>
</dbReference>
<dbReference type="OrthoDB" id="7007936at2"/>
<reference evidence="1 2" key="1">
    <citation type="submission" date="2015-12" db="EMBL/GenBank/DDBJ databases">
        <authorList>
            <person name="Shamseldin A."/>
            <person name="Moawad H."/>
            <person name="Abd El-Rahim W.M."/>
            <person name="Sadowsky M.J."/>
        </authorList>
    </citation>
    <scope>NUCLEOTIDE SEQUENCE [LARGE SCALE GENOMIC DNA]</scope>
    <source>
        <strain evidence="1 2">WF1</strain>
    </source>
</reference>
<dbReference type="Proteomes" id="UP000191980">
    <property type="component" value="Unassembled WGS sequence"/>
</dbReference>
<accession>A0A1V8M1E6</accession>
<dbReference type="AlphaFoldDB" id="A0A1V8M1E6"/>
<keyword evidence="2" id="KW-1185">Reference proteome</keyword>
<evidence type="ECO:0000313" key="1">
    <source>
        <dbReference type="EMBL" id="OQK15381.1"/>
    </source>
</evidence>
<sequence>MLKKSLIILFLLVLCGLVAYFSLAAKYNYDVAQNYQYAFQNSQHTVIHAQIKQGEFNFDSVPNWDTGFIGLNVSATLTGYFAEPYVEIIGGQQHSILSFERGVQGLRYINLPSGIGYKDQTIRLIAHHLTINDQQASIVLFTNPKIHKQAKVLVIAPHPDDAEIAAFGLYSQHNSLILTITAGEAGPHIYDEVYADENQHYQEKGKLRVWNSITVPMLGGVSPEHAINLGYFDGTLQQMASNKPRSVHSRFTGIDNVNHFRGQNLSSLTPLSAGKANWPALIDDIKQILQDYQPDIIITPYPALDWHTDHKLSTLAVISAIKQLGLQQGQLLLYTNHLTANNYFPYGQQGEQVSIPPDFNQSLYFDSIYSFNLPKPKEKILVLEAMNDLRNDTSWLNISGAFKIFMTTLGNKLLFKDQTYFRRAVRANELFLVVNFSSLYRIETINSLNH</sequence>
<gene>
    <name evidence="1" type="ORF">AU255_18090</name>
</gene>
<evidence type="ECO:0000313" key="2">
    <source>
        <dbReference type="Proteomes" id="UP000191980"/>
    </source>
</evidence>
<proteinExistence type="predicted"/>
<organism evidence="1 2">
    <name type="scientific">Methyloprofundus sedimenti</name>
    <dbReference type="NCBI Taxonomy" id="1420851"/>
    <lineage>
        <taxon>Bacteria</taxon>
        <taxon>Pseudomonadati</taxon>
        <taxon>Pseudomonadota</taxon>
        <taxon>Gammaproteobacteria</taxon>
        <taxon>Methylococcales</taxon>
        <taxon>Methylococcaceae</taxon>
        <taxon>Methyloprofundus</taxon>
    </lineage>
</organism>
<dbReference type="Gene3D" id="3.40.50.10320">
    <property type="entry name" value="LmbE-like"/>
    <property type="match status" value="1"/>
</dbReference>
<dbReference type="EMBL" id="LPUF01000004">
    <property type="protein sequence ID" value="OQK15381.1"/>
    <property type="molecule type" value="Genomic_DNA"/>
</dbReference>
<dbReference type="STRING" id="1420851.AU255_18090"/>
<name>A0A1V8M1E6_9GAMM</name>
<dbReference type="SUPFAM" id="SSF102588">
    <property type="entry name" value="LmbE-like"/>
    <property type="match status" value="1"/>
</dbReference>
<evidence type="ECO:0008006" key="3">
    <source>
        <dbReference type="Google" id="ProtNLM"/>
    </source>
</evidence>
<comment type="caution">
    <text evidence="1">The sequence shown here is derived from an EMBL/GenBank/DDBJ whole genome shotgun (WGS) entry which is preliminary data.</text>
</comment>
<protein>
    <recommendedName>
        <fullName evidence="3">GlcNAc-PI de-N-acetylase</fullName>
    </recommendedName>
</protein>
<dbReference type="RefSeq" id="WP_080524323.1">
    <property type="nucleotide sequence ID" value="NZ_LPUF01000004.1"/>
</dbReference>
<dbReference type="Pfam" id="PF02585">
    <property type="entry name" value="PIG-L"/>
    <property type="match status" value="1"/>
</dbReference>
<dbReference type="InterPro" id="IPR024078">
    <property type="entry name" value="LmbE-like_dom_sf"/>
</dbReference>